<accession>A0A2K8Z8I7</accession>
<dbReference type="InterPro" id="IPR001296">
    <property type="entry name" value="Glyco_trans_1"/>
</dbReference>
<dbReference type="CDD" id="cd03801">
    <property type="entry name" value="GT4_PimA-like"/>
    <property type="match status" value="1"/>
</dbReference>
<feature type="domain" description="Glycosyltransferase subfamily 4-like N-terminal" evidence="2">
    <location>
        <begin position="58"/>
        <end position="205"/>
    </location>
</feature>
<dbReference type="KEGG" id="spir:CWM47_32685"/>
<dbReference type="Proteomes" id="UP000232883">
    <property type="component" value="Chromosome"/>
</dbReference>
<dbReference type="GO" id="GO:0016757">
    <property type="term" value="F:glycosyltransferase activity"/>
    <property type="evidence" value="ECO:0007669"/>
    <property type="project" value="InterPro"/>
</dbReference>
<dbReference type="SUPFAM" id="SSF53756">
    <property type="entry name" value="UDP-Glycosyltransferase/glycogen phosphorylase"/>
    <property type="match status" value="1"/>
</dbReference>
<keyword evidence="3" id="KW-0808">Transferase</keyword>
<keyword evidence="4" id="KW-1185">Reference proteome</keyword>
<dbReference type="RefSeq" id="WP_100992735.1">
    <property type="nucleotide sequence ID" value="NZ_CP025096.1"/>
</dbReference>
<dbReference type="EMBL" id="CP025096">
    <property type="protein sequence ID" value="AUD06185.1"/>
    <property type="molecule type" value="Genomic_DNA"/>
</dbReference>
<evidence type="ECO:0000259" key="1">
    <source>
        <dbReference type="Pfam" id="PF00534"/>
    </source>
</evidence>
<name>A0A2K8Z8I7_9BACT</name>
<reference evidence="3 4" key="1">
    <citation type="submission" date="2017-11" db="EMBL/GenBank/DDBJ databases">
        <title>Taxonomic description and genome sequences of Spirosoma HA7 sp. nov., isolated from pollen microhabitat of Corylus avellana.</title>
        <authorList>
            <person name="Ambika Manirajan B."/>
            <person name="Suarez C."/>
            <person name="Ratering S."/>
            <person name="Geissler-Plaum R."/>
            <person name="Cardinale M."/>
            <person name="Sylvia S."/>
        </authorList>
    </citation>
    <scope>NUCLEOTIDE SEQUENCE [LARGE SCALE GENOMIC DNA]</scope>
    <source>
        <strain evidence="3 4">HA7</strain>
    </source>
</reference>
<evidence type="ECO:0000259" key="2">
    <source>
        <dbReference type="Pfam" id="PF13439"/>
    </source>
</evidence>
<dbReference type="OrthoDB" id="9787111at2"/>
<dbReference type="Gene3D" id="3.40.50.2000">
    <property type="entry name" value="Glycogen Phosphorylase B"/>
    <property type="match status" value="2"/>
</dbReference>
<dbReference type="AlphaFoldDB" id="A0A2K8Z8I7"/>
<dbReference type="PANTHER" id="PTHR45947:SF13">
    <property type="entry name" value="TRANSFERASE"/>
    <property type="match status" value="1"/>
</dbReference>
<dbReference type="Pfam" id="PF00534">
    <property type="entry name" value="Glycos_transf_1"/>
    <property type="match status" value="1"/>
</dbReference>
<proteinExistence type="predicted"/>
<dbReference type="Pfam" id="PF13439">
    <property type="entry name" value="Glyco_transf_4"/>
    <property type="match status" value="1"/>
</dbReference>
<organism evidence="3 4">
    <name type="scientific">Spirosoma pollinicola</name>
    <dbReference type="NCBI Taxonomy" id="2057025"/>
    <lineage>
        <taxon>Bacteria</taxon>
        <taxon>Pseudomonadati</taxon>
        <taxon>Bacteroidota</taxon>
        <taxon>Cytophagia</taxon>
        <taxon>Cytophagales</taxon>
        <taxon>Cytophagaceae</taxon>
        <taxon>Spirosoma</taxon>
    </lineage>
</organism>
<evidence type="ECO:0000313" key="4">
    <source>
        <dbReference type="Proteomes" id="UP000232883"/>
    </source>
</evidence>
<dbReference type="InterPro" id="IPR028098">
    <property type="entry name" value="Glyco_trans_4-like_N"/>
</dbReference>
<protein>
    <submittedName>
        <fullName evidence="3">Group 1 glycosyl transferase</fullName>
    </submittedName>
</protein>
<gene>
    <name evidence="3" type="ORF">CWM47_32685</name>
</gene>
<evidence type="ECO:0000313" key="3">
    <source>
        <dbReference type="EMBL" id="AUD06185.1"/>
    </source>
</evidence>
<sequence>MRVLLIHNYYQQGGGEDTIFKQEVDLLREYGIVVETLTFDNESFDGTLVGNVQSAVQALYNFQSGRRLDHVISQFLPDIVHIHNLFYTASAAVIRTAKKRQIPVVMTLHNYRLVCVNGLLMRGGETPCEVCLTKTIPLAGIRNACFQNSKAKSAHLSAITLLHKLTGIWKQVDRFVVLTDFTHQKILSSSLKLQPEQVCVKPNFVADAGYTGPEGRGDFFLYAGRLTVEKGVDVLLQAAEKCGFPLEIIGDGPLAVAVQQMSEQVPTIRYRGKQPREAVLEAINHCRALLVPSRWYEGLPTVILEAFASGTPVICSDQQNLNQIVKDGQTGLLFRTGDSVDLGQTISRFRLDKSGQSILSQNAYIEYQTRYAKNVALQATLDLYDALIDKQKISKPLEQSL</sequence>
<dbReference type="PANTHER" id="PTHR45947">
    <property type="entry name" value="SULFOQUINOVOSYL TRANSFERASE SQD2"/>
    <property type="match status" value="1"/>
</dbReference>
<dbReference type="InterPro" id="IPR050194">
    <property type="entry name" value="Glycosyltransferase_grp1"/>
</dbReference>
<feature type="domain" description="Glycosyl transferase family 1" evidence="1">
    <location>
        <begin position="217"/>
        <end position="364"/>
    </location>
</feature>